<accession>A0A975JBC4</accession>
<keyword evidence="1" id="KW-0812">Transmembrane</keyword>
<evidence type="ECO:0000313" key="3">
    <source>
        <dbReference type="Proteomes" id="UP000683291"/>
    </source>
</evidence>
<dbReference type="RefSeq" id="WP_212703518.1">
    <property type="nucleotide sequence ID" value="NZ_CP073581.1"/>
</dbReference>
<proteinExistence type="predicted"/>
<reference evidence="2" key="1">
    <citation type="submission" date="2021-04" db="EMBL/GenBank/DDBJ databases">
        <title>Complete genome sequence for Sulfitobacter sp. strain JK7-1.</title>
        <authorList>
            <person name="Park S.-J."/>
        </authorList>
    </citation>
    <scope>NUCLEOTIDE SEQUENCE</scope>
    <source>
        <strain evidence="2">JK7-1</strain>
    </source>
</reference>
<organism evidence="2 3">
    <name type="scientific">Sulfitobacter albidus</name>
    <dbReference type="NCBI Taxonomy" id="2829501"/>
    <lineage>
        <taxon>Bacteria</taxon>
        <taxon>Pseudomonadati</taxon>
        <taxon>Pseudomonadota</taxon>
        <taxon>Alphaproteobacteria</taxon>
        <taxon>Rhodobacterales</taxon>
        <taxon>Roseobacteraceae</taxon>
        <taxon>Sulfitobacter</taxon>
    </lineage>
</organism>
<dbReference type="KEGG" id="sual:KDD17_09905"/>
<evidence type="ECO:0008006" key="4">
    <source>
        <dbReference type="Google" id="ProtNLM"/>
    </source>
</evidence>
<feature type="transmembrane region" description="Helical" evidence="1">
    <location>
        <begin position="20"/>
        <end position="38"/>
    </location>
</feature>
<sequence length="67" mass="7020">MPKMLTSFHKDEEGAVTVDWVVLTAAVCGLALASFASIQQGSRSVGDNVGTYLTDTDVETVMGLVGE</sequence>
<protein>
    <recommendedName>
        <fullName evidence="4">Pilus assembly protein</fullName>
    </recommendedName>
</protein>
<keyword evidence="3" id="KW-1185">Reference proteome</keyword>
<name>A0A975JBC4_9RHOB</name>
<dbReference type="Proteomes" id="UP000683291">
    <property type="component" value="Chromosome 1"/>
</dbReference>
<keyword evidence="1" id="KW-1133">Transmembrane helix</keyword>
<evidence type="ECO:0000256" key="1">
    <source>
        <dbReference type="SAM" id="Phobius"/>
    </source>
</evidence>
<evidence type="ECO:0000313" key="2">
    <source>
        <dbReference type="EMBL" id="QUJ75313.1"/>
    </source>
</evidence>
<keyword evidence="1" id="KW-0472">Membrane</keyword>
<gene>
    <name evidence="2" type="ORF">KDD17_09905</name>
</gene>
<dbReference type="EMBL" id="CP073581">
    <property type="protein sequence ID" value="QUJ75313.1"/>
    <property type="molecule type" value="Genomic_DNA"/>
</dbReference>
<dbReference type="AlphaFoldDB" id="A0A975JBC4"/>